<keyword evidence="11 13" id="KW-0472">Membrane</keyword>
<evidence type="ECO:0000256" key="13">
    <source>
        <dbReference type="SAM" id="Phobius"/>
    </source>
</evidence>
<dbReference type="InterPro" id="IPR059000">
    <property type="entry name" value="ATPase_P-type_domA"/>
</dbReference>
<evidence type="ECO:0000256" key="11">
    <source>
        <dbReference type="ARBA" id="ARBA00023136"/>
    </source>
</evidence>
<evidence type="ECO:0000256" key="12">
    <source>
        <dbReference type="ARBA" id="ARBA00049360"/>
    </source>
</evidence>
<feature type="transmembrane region" description="Helical" evidence="13">
    <location>
        <begin position="306"/>
        <end position="333"/>
    </location>
</feature>
<reference evidence="15 16" key="1">
    <citation type="submission" date="2024-07" db="EMBL/GenBank/DDBJ databases">
        <title>Chromosome-level genome assembly of the water stick insect Ranatra chinensis (Heteroptera: Nepidae).</title>
        <authorList>
            <person name="Liu X."/>
        </authorList>
    </citation>
    <scope>NUCLEOTIDE SEQUENCE [LARGE SCALE GENOMIC DNA]</scope>
    <source>
        <strain evidence="15">Cailab_2021Rc</strain>
        <tissue evidence="15">Muscle</tissue>
    </source>
</reference>
<dbReference type="InterPro" id="IPR001757">
    <property type="entry name" value="P_typ_ATPase"/>
</dbReference>
<comment type="caution">
    <text evidence="15">The sequence shown here is derived from an EMBL/GenBank/DDBJ whole genome shotgun (WGS) entry which is preliminary data.</text>
</comment>
<evidence type="ECO:0000256" key="7">
    <source>
        <dbReference type="ARBA" id="ARBA00022840"/>
    </source>
</evidence>
<dbReference type="InterPro" id="IPR036412">
    <property type="entry name" value="HAD-like_sf"/>
</dbReference>
<keyword evidence="8" id="KW-0460">Magnesium</keyword>
<dbReference type="InterPro" id="IPR044492">
    <property type="entry name" value="P_typ_ATPase_HD_dom"/>
</dbReference>
<evidence type="ECO:0000313" key="15">
    <source>
        <dbReference type="EMBL" id="KAL1122052.1"/>
    </source>
</evidence>
<evidence type="ECO:0000256" key="6">
    <source>
        <dbReference type="ARBA" id="ARBA00022741"/>
    </source>
</evidence>
<keyword evidence="10 13" id="KW-1133">Transmembrane helix</keyword>
<gene>
    <name evidence="15" type="ORF">AAG570_003458</name>
</gene>
<dbReference type="NCBIfam" id="TIGR01657">
    <property type="entry name" value="P-ATPase-V"/>
    <property type="match status" value="1"/>
</dbReference>
<dbReference type="InterPro" id="IPR018303">
    <property type="entry name" value="ATPase_P-typ_P_site"/>
</dbReference>
<evidence type="ECO:0000313" key="16">
    <source>
        <dbReference type="Proteomes" id="UP001558652"/>
    </source>
</evidence>
<feature type="transmembrane region" description="Helical" evidence="13">
    <location>
        <begin position="842"/>
        <end position="866"/>
    </location>
</feature>
<dbReference type="PRINTS" id="PR00119">
    <property type="entry name" value="CATATPASE"/>
</dbReference>
<dbReference type="Pfam" id="PF00122">
    <property type="entry name" value="E1-E2_ATPase"/>
    <property type="match status" value="1"/>
</dbReference>
<organism evidence="15 16">
    <name type="scientific">Ranatra chinensis</name>
    <dbReference type="NCBI Taxonomy" id="642074"/>
    <lineage>
        <taxon>Eukaryota</taxon>
        <taxon>Metazoa</taxon>
        <taxon>Ecdysozoa</taxon>
        <taxon>Arthropoda</taxon>
        <taxon>Hexapoda</taxon>
        <taxon>Insecta</taxon>
        <taxon>Pterygota</taxon>
        <taxon>Neoptera</taxon>
        <taxon>Paraneoptera</taxon>
        <taxon>Hemiptera</taxon>
        <taxon>Heteroptera</taxon>
        <taxon>Panheteroptera</taxon>
        <taxon>Nepomorpha</taxon>
        <taxon>Nepidae</taxon>
        <taxon>Ranatrinae</taxon>
        <taxon>Ranatra</taxon>
    </lineage>
</organism>
<feature type="transmembrane region" description="Helical" evidence="13">
    <location>
        <begin position="106"/>
        <end position="125"/>
    </location>
</feature>
<evidence type="ECO:0000256" key="4">
    <source>
        <dbReference type="ARBA" id="ARBA00022692"/>
    </source>
</evidence>
<dbReference type="GO" id="GO:0005524">
    <property type="term" value="F:ATP binding"/>
    <property type="evidence" value="ECO:0007669"/>
    <property type="project" value="UniProtKB-KW"/>
</dbReference>
<evidence type="ECO:0000256" key="3">
    <source>
        <dbReference type="ARBA" id="ARBA00022553"/>
    </source>
</evidence>
<feature type="transmembrane region" description="Helical" evidence="13">
    <location>
        <begin position="80"/>
        <end position="100"/>
    </location>
</feature>
<evidence type="ECO:0000256" key="5">
    <source>
        <dbReference type="ARBA" id="ARBA00022723"/>
    </source>
</evidence>
<keyword evidence="16" id="KW-1185">Reference proteome</keyword>
<dbReference type="SUPFAM" id="SSF81660">
    <property type="entry name" value="Metal cation-transporting ATPase, ATP-binding domain N"/>
    <property type="match status" value="1"/>
</dbReference>
<feature type="transmembrane region" description="Helical" evidence="13">
    <location>
        <begin position="886"/>
        <end position="909"/>
    </location>
</feature>
<feature type="transmembrane region" description="Helical" evidence="13">
    <location>
        <begin position="277"/>
        <end position="294"/>
    </location>
</feature>
<dbReference type="SUPFAM" id="SSF81653">
    <property type="entry name" value="Calcium ATPase, transduction domain A"/>
    <property type="match status" value="1"/>
</dbReference>
<evidence type="ECO:0000256" key="9">
    <source>
        <dbReference type="ARBA" id="ARBA00022967"/>
    </source>
</evidence>
<name>A0ABD0YG97_9HEMI</name>
<dbReference type="Pfam" id="PF13246">
    <property type="entry name" value="Cation_ATPase"/>
    <property type="match status" value="1"/>
</dbReference>
<dbReference type="FunFam" id="3.40.50.1000:FF:000068">
    <property type="entry name" value="Cation-transporting ATPase"/>
    <property type="match status" value="1"/>
</dbReference>
<evidence type="ECO:0000259" key="14">
    <source>
        <dbReference type="Pfam" id="PF00122"/>
    </source>
</evidence>
<accession>A0ABD0YG97</accession>
<evidence type="ECO:0000256" key="8">
    <source>
        <dbReference type="ARBA" id="ARBA00022842"/>
    </source>
</evidence>
<keyword evidence="7" id="KW-0067">ATP-binding</keyword>
<dbReference type="Gene3D" id="2.70.150.10">
    <property type="entry name" value="Calcium-transporting ATPase, cytoplasmic transduction domain A"/>
    <property type="match status" value="1"/>
</dbReference>
<feature type="domain" description="P-type ATPase A" evidence="14">
    <location>
        <begin position="143"/>
        <end position="260"/>
    </location>
</feature>
<proteinExistence type="inferred from homology"/>
<dbReference type="GO" id="GO:0016020">
    <property type="term" value="C:membrane"/>
    <property type="evidence" value="ECO:0007669"/>
    <property type="project" value="UniProtKB-SubCell"/>
</dbReference>
<dbReference type="EMBL" id="JBFDAA010000014">
    <property type="protein sequence ID" value="KAL1122052.1"/>
    <property type="molecule type" value="Genomic_DNA"/>
</dbReference>
<sequence>MKFLILFTDVTDFRVVCVKKLCYVWVKEKKAFFKLAGIDENITNNDLHNLNGYSKFYQNLKRVAYGWNEINLPIHSIPTLFLLEVLNPFYFFQIFTLIVWICDHYYYYSIAIIIMSVFGISSSVIQTHRNQTNLHHTIHTSGEVMVKRDGMKYEEVPSKHLVPGDVIVIPSFGCVMQCDAVLLQGNCIVNESTLTGESVPVTKTSLPKNMQNYGIKEDANHTLFCGTHVLQTRYYSNEKVHAVVIRTGFYTVKGDLVRSMLYPPPADFKFDRDSYKFIWILATIGTIGFIYTLYSKSTRGLDAFDILIKALDLFTIVIPVALPAAMTVGKIYALSRLKKQRISCINSRVINVSGSLNCVCFDKTGTLTEDGLDMWGVISVDSQKFMEPCIDIFQLSPGPLLYGMVSCHSLTLIDGKLTGDPLEVKMFESTGWILEEPVMSDSSKYDLLAPTIVRPNGSVHTDNIPEIGILHQFHFSSSLQRMSVVTRQLGSDDLVVYCKGSPEMIKSLSDRLSVPGNFYEELSKYTEKGFRVLAIASKKIPSVPYHHLQRMLREEVECNLTLAGIIVMENKLKPQTAPTVEILKSAKIKLIMITGDNIQTAISIARESGLLDTRSTLVDVSVSEDSKNPSVMYKVCKEIKKQQNKSNGFTTLDIEGENKKKTFRFATTGKHWAVIRDLFPQLLPYLLEYGSIFARMTSEQKQQVVVELQKLGYCVAMCGDGTNDCGALKAANVGISLSEAEASVASPFTSQEPNISCVTSVIREGRAALITSFGVFKFMVLYSLTEFMSTLILYNIDSNLTDFQFLYIDIALVINFAFFFGKNEAFKGPLVPESPATSILSFTPLVSMSLQVATLFIFQMLSYILVKKFPWYEAFTLHQNTYYVSYENFAVFSVSQFQYIILAIVFSRGQPYRTSIYHNRIFFLSLVTTSIVCIYITLYPANWVINILELKYPPNIVFPLIIILLAFINFLVSLICEKFVVDFILFKKIIHRKSKTTSSVKDSGVISMDIKKCVVSPSFKPPEKMNEDD</sequence>
<dbReference type="Gene3D" id="3.40.50.1000">
    <property type="entry name" value="HAD superfamily/HAD-like"/>
    <property type="match status" value="1"/>
</dbReference>
<protein>
    <recommendedName>
        <fullName evidence="14">P-type ATPase A domain-containing protein</fullName>
    </recommendedName>
</protein>
<dbReference type="InterPro" id="IPR023298">
    <property type="entry name" value="ATPase_P-typ_TM_dom_sf"/>
</dbReference>
<keyword evidence="3" id="KW-0597">Phosphoprotein</keyword>
<feature type="transmembrane region" description="Helical" evidence="13">
    <location>
        <begin position="804"/>
        <end position="821"/>
    </location>
</feature>
<feature type="transmembrane region" description="Helical" evidence="13">
    <location>
        <begin position="921"/>
        <end position="945"/>
    </location>
</feature>
<comment type="subcellular location">
    <subcellularLocation>
        <location evidence="1">Membrane</location>
        <topology evidence="1">Multi-pass membrane protein</topology>
    </subcellularLocation>
</comment>
<comment type="similarity">
    <text evidence="2">Belongs to the cation transport ATPase (P-type) (TC 3.A.3) family. Type V subfamily.</text>
</comment>
<dbReference type="AlphaFoldDB" id="A0ABD0YG97"/>
<feature type="transmembrane region" description="Helical" evidence="13">
    <location>
        <begin position="957"/>
        <end position="985"/>
    </location>
</feature>
<dbReference type="PANTHER" id="PTHR45630">
    <property type="entry name" value="CATION-TRANSPORTING ATPASE-RELATED"/>
    <property type="match status" value="1"/>
</dbReference>
<dbReference type="SFLD" id="SFLDG00002">
    <property type="entry name" value="C1.7:_P-type_atpase_like"/>
    <property type="match status" value="1"/>
</dbReference>
<dbReference type="InterPro" id="IPR023214">
    <property type="entry name" value="HAD_sf"/>
</dbReference>
<keyword evidence="4 13" id="KW-0812">Transmembrane</keyword>
<keyword evidence="6" id="KW-0547">Nucleotide-binding</keyword>
<dbReference type="NCBIfam" id="TIGR01494">
    <property type="entry name" value="ATPase_P-type"/>
    <property type="match status" value="3"/>
</dbReference>
<dbReference type="PANTHER" id="PTHR45630:SF8">
    <property type="entry name" value="CATION-TRANSPORTING ATPASE"/>
    <property type="match status" value="1"/>
</dbReference>
<feature type="transmembrane region" description="Helical" evidence="13">
    <location>
        <begin position="767"/>
        <end position="784"/>
    </location>
</feature>
<dbReference type="InterPro" id="IPR023299">
    <property type="entry name" value="ATPase_P-typ_cyto_dom_N"/>
</dbReference>
<dbReference type="SUPFAM" id="SSF56784">
    <property type="entry name" value="HAD-like"/>
    <property type="match status" value="1"/>
</dbReference>
<dbReference type="GO" id="GO:0046872">
    <property type="term" value="F:metal ion binding"/>
    <property type="evidence" value="ECO:0007669"/>
    <property type="project" value="UniProtKB-KW"/>
</dbReference>
<dbReference type="InterPro" id="IPR008250">
    <property type="entry name" value="ATPase_P-typ_transduc_dom_A_sf"/>
</dbReference>
<keyword evidence="5" id="KW-0479">Metal-binding</keyword>
<dbReference type="InterPro" id="IPR006544">
    <property type="entry name" value="P-type_TPase_V"/>
</dbReference>
<evidence type="ECO:0000256" key="10">
    <source>
        <dbReference type="ARBA" id="ARBA00022989"/>
    </source>
</evidence>
<dbReference type="PROSITE" id="PS00154">
    <property type="entry name" value="ATPASE_E1_E2"/>
    <property type="match status" value="1"/>
</dbReference>
<dbReference type="FunFam" id="1.20.1110.10:FF:000023">
    <property type="entry name" value="Cation-transporting ATPase"/>
    <property type="match status" value="1"/>
</dbReference>
<evidence type="ECO:0000256" key="2">
    <source>
        <dbReference type="ARBA" id="ARBA00006000"/>
    </source>
</evidence>
<evidence type="ECO:0000256" key="1">
    <source>
        <dbReference type="ARBA" id="ARBA00004141"/>
    </source>
</evidence>
<keyword evidence="9" id="KW-1278">Translocase</keyword>
<dbReference type="SFLD" id="SFLDF00027">
    <property type="entry name" value="p-type_atpase"/>
    <property type="match status" value="1"/>
</dbReference>
<dbReference type="Proteomes" id="UP001558652">
    <property type="component" value="Unassembled WGS sequence"/>
</dbReference>
<dbReference type="SUPFAM" id="SSF81665">
    <property type="entry name" value="Calcium ATPase, transmembrane domain M"/>
    <property type="match status" value="1"/>
</dbReference>
<dbReference type="SFLD" id="SFLDS00003">
    <property type="entry name" value="Haloacid_Dehalogenase"/>
    <property type="match status" value="1"/>
</dbReference>
<dbReference type="Gene3D" id="3.40.1110.10">
    <property type="entry name" value="Calcium-transporting ATPase, cytoplasmic domain N"/>
    <property type="match status" value="1"/>
</dbReference>
<comment type="catalytic activity">
    <reaction evidence="12">
        <text>ATP + H2O = ADP + phosphate + H(+)</text>
        <dbReference type="Rhea" id="RHEA:13065"/>
        <dbReference type="ChEBI" id="CHEBI:15377"/>
        <dbReference type="ChEBI" id="CHEBI:15378"/>
        <dbReference type="ChEBI" id="CHEBI:30616"/>
        <dbReference type="ChEBI" id="CHEBI:43474"/>
        <dbReference type="ChEBI" id="CHEBI:456216"/>
    </reaction>
</comment>